<feature type="region of interest" description="Disordered" evidence="1">
    <location>
        <begin position="18"/>
        <end position="37"/>
    </location>
</feature>
<dbReference type="RefSeq" id="WP_149328273.1">
    <property type="nucleotide sequence ID" value="NZ_VTPY01000004.1"/>
</dbReference>
<dbReference type="InterPro" id="IPR003718">
    <property type="entry name" value="OsmC/Ohr_fam"/>
</dbReference>
<comment type="caution">
    <text evidence="2">The sequence shown here is derived from an EMBL/GenBank/DDBJ whole genome shotgun (WGS) entry which is preliminary data.</text>
</comment>
<dbReference type="NCBIfam" id="NF008009">
    <property type="entry name" value="PRK10738.1"/>
    <property type="match status" value="1"/>
</dbReference>
<dbReference type="EMBL" id="VTPY01000004">
    <property type="protein sequence ID" value="KAA0011710.1"/>
    <property type="molecule type" value="Genomic_DNA"/>
</dbReference>
<gene>
    <name evidence="2" type="ORF">F0A17_10285</name>
</gene>
<dbReference type="InterPro" id="IPR036102">
    <property type="entry name" value="OsmC/Ohrsf"/>
</dbReference>
<keyword evidence="3" id="KW-1185">Reference proteome</keyword>
<protein>
    <submittedName>
        <fullName evidence="2">OsmC family protein</fullName>
    </submittedName>
</protein>
<dbReference type="Proteomes" id="UP000486760">
    <property type="component" value="Unassembled WGS sequence"/>
</dbReference>
<name>A0A7V7KFT2_9GAMM</name>
<organism evidence="2 3">
    <name type="scientific">Billgrantia pellis</name>
    <dbReference type="NCBI Taxonomy" id="2606936"/>
    <lineage>
        <taxon>Bacteria</taxon>
        <taxon>Pseudomonadati</taxon>
        <taxon>Pseudomonadota</taxon>
        <taxon>Gammaproteobacteria</taxon>
        <taxon>Oceanospirillales</taxon>
        <taxon>Halomonadaceae</taxon>
        <taxon>Billgrantia</taxon>
    </lineage>
</organism>
<evidence type="ECO:0000256" key="1">
    <source>
        <dbReference type="SAM" id="MobiDB-lite"/>
    </source>
</evidence>
<dbReference type="Pfam" id="PF02566">
    <property type="entry name" value="OsmC"/>
    <property type="match status" value="1"/>
</dbReference>
<dbReference type="AlphaFoldDB" id="A0A7V7KFT2"/>
<proteinExistence type="predicted"/>
<dbReference type="PANTHER" id="PTHR34352:SF1">
    <property type="entry name" value="PROTEIN YHFA"/>
    <property type="match status" value="1"/>
</dbReference>
<reference evidence="2 3" key="1">
    <citation type="submission" date="2019-08" db="EMBL/GenBank/DDBJ databases">
        <title>Bioinformatics analysis of the strain L3 and L5.</title>
        <authorList>
            <person name="Li X."/>
        </authorList>
    </citation>
    <scope>NUCLEOTIDE SEQUENCE [LARGE SCALE GENOMIC DNA]</scope>
    <source>
        <strain evidence="2 3">L5</strain>
    </source>
</reference>
<evidence type="ECO:0000313" key="2">
    <source>
        <dbReference type="EMBL" id="KAA0011710.1"/>
    </source>
</evidence>
<dbReference type="PANTHER" id="PTHR34352">
    <property type="entry name" value="PROTEIN YHFA"/>
    <property type="match status" value="1"/>
</dbReference>
<accession>A0A7V7KFT2</accession>
<dbReference type="Gene3D" id="3.30.300.20">
    <property type="match status" value="1"/>
</dbReference>
<dbReference type="Gene3D" id="2.20.25.10">
    <property type="match status" value="1"/>
</dbReference>
<dbReference type="SUPFAM" id="SSF82784">
    <property type="entry name" value="OsmC-like"/>
    <property type="match status" value="1"/>
</dbReference>
<dbReference type="InterPro" id="IPR015946">
    <property type="entry name" value="KH_dom-like_a/b"/>
</dbReference>
<sequence length="139" mass="14902">MKASVKWTDGRQFVAESGSGHSVVIDGPPDHGGRNTGPRPMEMLLMGLGACTSFDVLEILEKSRAGVTDCVASIEAERADTVPSVFTKIHVHFTVSGHKLKENQVKRAVELSAEKYCSASIMLAKGGVEVTHSYSIVDD</sequence>
<evidence type="ECO:0000313" key="3">
    <source>
        <dbReference type="Proteomes" id="UP000486760"/>
    </source>
</evidence>